<dbReference type="eggNOG" id="COG2320">
    <property type="taxonomic scope" value="Bacteria"/>
</dbReference>
<keyword evidence="2" id="KW-1185">Reference proteome</keyword>
<evidence type="ECO:0000313" key="2">
    <source>
        <dbReference type="Proteomes" id="UP000004508"/>
    </source>
</evidence>
<reference evidence="1 2" key="1">
    <citation type="journal article" date="2011" name="Stand. Genomic Sci.">
        <title>Non-contiguous finished genome sequence and contextual data of the filamentous soil bacterium Ktedonobacter racemifer type strain (SOSP1-21).</title>
        <authorList>
            <person name="Chang Y.J."/>
            <person name="Land M."/>
            <person name="Hauser L."/>
            <person name="Chertkov O."/>
            <person name="Del Rio T.G."/>
            <person name="Nolan M."/>
            <person name="Copeland A."/>
            <person name="Tice H."/>
            <person name="Cheng J.F."/>
            <person name="Lucas S."/>
            <person name="Han C."/>
            <person name="Goodwin L."/>
            <person name="Pitluck S."/>
            <person name="Ivanova N."/>
            <person name="Ovchinikova G."/>
            <person name="Pati A."/>
            <person name="Chen A."/>
            <person name="Palaniappan K."/>
            <person name="Mavromatis K."/>
            <person name="Liolios K."/>
            <person name="Brettin T."/>
            <person name="Fiebig A."/>
            <person name="Rohde M."/>
            <person name="Abt B."/>
            <person name="Goker M."/>
            <person name="Detter J.C."/>
            <person name="Woyke T."/>
            <person name="Bristow J."/>
            <person name="Eisen J.A."/>
            <person name="Markowitz V."/>
            <person name="Hugenholtz P."/>
            <person name="Kyrpides N.C."/>
            <person name="Klenk H.P."/>
            <person name="Lapidus A."/>
        </authorList>
    </citation>
    <scope>NUCLEOTIDE SEQUENCE [LARGE SCALE GENOMIC DNA]</scope>
    <source>
        <strain evidence="2">DSM 44963</strain>
    </source>
</reference>
<name>D6TCW1_KTERA</name>
<proteinExistence type="predicted"/>
<dbReference type="InterPro" id="IPR043519">
    <property type="entry name" value="NT_sf"/>
</dbReference>
<dbReference type="EMBL" id="ADVG01000001">
    <property type="protein sequence ID" value="EFH88225.1"/>
    <property type="molecule type" value="Genomic_DNA"/>
</dbReference>
<dbReference type="Pfam" id="PF04229">
    <property type="entry name" value="GrpB"/>
    <property type="match status" value="1"/>
</dbReference>
<organism evidence="1 2">
    <name type="scientific">Ktedonobacter racemifer DSM 44963</name>
    <dbReference type="NCBI Taxonomy" id="485913"/>
    <lineage>
        <taxon>Bacteria</taxon>
        <taxon>Bacillati</taxon>
        <taxon>Chloroflexota</taxon>
        <taxon>Ktedonobacteria</taxon>
        <taxon>Ktedonobacterales</taxon>
        <taxon>Ktedonobacteraceae</taxon>
        <taxon>Ktedonobacter</taxon>
    </lineage>
</organism>
<sequence length="182" mass="20918">MSTIVVNDYNPTWSAKFVEERQRLQGGIGEFVEEIHHIGSTSVAGLAAKPIIDMLIVVPNLSVVPYCIFPLERLGYSYQGEGGIAGRHFFRKPPQGFERDFHIHLMERSNEQYEFHLLFRDYLQTHAEARQAYAALKKELAARFGSDRTSYTAAKHDFIRLLIQRAREEKAQVSREVQPPVR</sequence>
<dbReference type="PANTHER" id="PTHR34822:SF1">
    <property type="entry name" value="GRPB FAMILY PROTEIN"/>
    <property type="match status" value="1"/>
</dbReference>
<dbReference type="AlphaFoldDB" id="D6TCW1"/>
<evidence type="ECO:0000313" key="1">
    <source>
        <dbReference type="EMBL" id="EFH88225.1"/>
    </source>
</evidence>
<protein>
    <recommendedName>
        <fullName evidence="3">GrpB family protein</fullName>
    </recommendedName>
</protein>
<evidence type="ECO:0008006" key="3">
    <source>
        <dbReference type="Google" id="ProtNLM"/>
    </source>
</evidence>
<dbReference type="InParanoid" id="D6TCW1"/>
<dbReference type="STRING" id="485913.Krac_9640"/>
<dbReference type="OrthoDB" id="9799092at2"/>
<dbReference type="SUPFAM" id="SSF81301">
    <property type="entry name" value="Nucleotidyltransferase"/>
    <property type="match status" value="1"/>
</dbReference>
<dbReference type="RefSeq" id="WP_007904066.1">
    <property type="nucleotide sequence ID" value="NZ_ADVG01000001.1"/>
</dbReference>
<gene>
    <name evidence="1" type="ORF">Krac_9640</name>
</gene>
<dbReference type="PANTHER" id="PTHR34822">
    <property type="entry name" value="GRPB DOMAIN PROTEIN (AFU_ORTHOLOGUE AFUA_1G01530)"/>
    <property type="match status" value="1"/>
</dbReference>
<dbReference type="Gene3D" id="3.30.460.10">
    <property type="entry name" value="Beta Polymerase, domain 2"/>
    <property type="match status" value="1"/>
</dbReference>
<dbReference type="Proteomes" id="UP000004508">
    <property type="component" value="Unassembled WGS sequence"/>
</dbReference>
<comment type="caution">
    <text evidence="1">The sequence shown here is derived from an EMBL/GenBank/DDBJ whole genome shotgun (WGS) entry which is preliminary data.</text>
</comment>
<accession>D6TCW1</accession>
<dbReference type="InterPro" id="IPR007344">
    <property type="entry name" value="GrpB/CoaE"/>
</dbReference>